<keyword evidence="2" id="KW-1185">Reference proteome</keyword>
<evidence type="ECO:0000313" key="2">
    <source>
        <dbReference type="Proteomes" id="UP000317523"/>
    </source>
</evidence>
<organism evidence="1">
    <name type="scientific">Salmonella virus KFS-SE2</name>
    <dbReference type="NCBI Taxonomy" id="2583286"/>
    <lineage>
        <taxon>Viruses</taxon>
        <taxon>Duplodnaviria</taxon>
        <taxon>Heunggongvirae</taxon>
        <taxon>Uroviricota</taxon>
        <taxon>Caudoviricetes</taxon>
        <taxon>Skatevirus</taxon>
        <taxon>Skatevirus KFSSE2</taxon>
    </lineage>
</organism>
<dbReference type="Proteomes" id="UP000317523">
    <property type="component" value="Segment"/>
</dbReference>
<evidence type="ECO:0000313" key="1">
    <source>
        <dbReference type="EMBL" id="QDB70184.1"/>
    </source>
</evidence>
<name>A0A4Y5TLN5_9CAUD</name>
<accession>A0A4Y5TLN5</accession>
<protein>
    <submittedName>
        <fullName evidence="1">Uncharacterized protein</fullName>
    </submittedName>
</protein>
<sequence length="83" mass="9183">MKEFKGTLGSWHYDDELGGVYSKGGQFVCDVTDKDNANLIAAAPELLEALQKMLSKAYKQNWNDAYPEELKSAQDAINKALGE</sequence>
<dbReference type="EMBL" id="MK112901">
    <property type="protein sequence ID" value="QDB70184.1"/>
    <property type="molecule type" value="Genomic_DNA"/>
</dbReference>
<dbReference type="GeneID" id="64469141"/>
<dbReference type="KEGG" id="vg:64469141"/>
<proteinExistence type="predicted"/>
<dbReference type="RefSeq" id="YP_010053475.1">
    <property type="nucleotide sequence ID" value="NC_054641.1"/>
</dbReference>
<reference evidence="1" key="1">
    <citation type="journal article" date="2019" name="J. Microbiol.">
        <title>Lytic KFS-SE2 phage as a novel bio-receptor for Salmonella Enteritidis detection.</title>
        <authorList>
            <person name="Choi I.Y."/>
            <person name="Lee C."/>
            <person name="Song W.K."/>
            <person name="Jang S.J."/>
            <person name="Park M.K."/>
        </authorList>
    </citation>
    <scope>NUCLEOTIDE SEQUENCE [LARGE SCALE GENOMIC DNA]</scope>
</reference>